<dbReference type="EMBL" id="JANHOG010001024">
    <property type="protein sequence ID" value="KAJ3546433.1"/>
    <property type="molecule type" value="Genomic_DNA"/>
</dbReference>
<keyword evidence="2" id="KW-1185">Reference proteome</keyword>
<sequence length="190" mass="20844">MPNNNNSSRNNSSPRVRRRAHLIIAGTDHYIRGTSSNRTKLRWRLGTATLGNRCERVLSRVLVILTNVAHVDQALNSFDALKEAWSTRKLEIEARVRVMGGAGLFSGGGGYGGYGGYGGAGYGQAQEVTRLEQMAKQAESNADTVVAAKFQMQEVHSGYRQSGDLASKKRVRESINAALTNLPDWPPQNW</sequence>
<dbReference type="Proteomes" id="UP001148662">
    <property type="component" value="Unassembled WGS sequence"/>
</dbReference>
<evidence type="ECO:0000313" key="1">
    <source>
        <dbReference type="EMBL" id="KAJ3546433.1"/>
    </source>
</evidence>
<evidence type="ECO:0000313" key="2">
    <source>
        <dbReference type="Proteomes" id="UP001148662"/>
    </source>
</evidence>
<accession>A0ACC1SUB2</accession>
<comment type="caution">
    <text evidence="1">The sequence shown here is derived from an EMBL/GenBank/DDBJ whole genome shotgun (WGS) entry which is preliminary data.</text>
</comment>
<protein>
    <submittedName>
        <fullName evidence="1">Uncharacterized protein</fullName>
    </submittedName>
</protein>
<name>A0ACC1SUB2_9APHY</name>
<proteinExistence type="predicted"/>
<reference evidence="1" key="1">
    <citation type="submission" date="2022-07" db="EMBL/GenBank/DDBJ databases">
        <title>Genome Sequence of Phlebia brevispora.</title>
        <authorList>
            <person name="Buettner E."/>
        </authorList>
    </citation>
    <scope>NUCLEOTIDE SEQUENCE</scope>
    <source>
        <strain evidence="1">MPL23</strain>
    </source>
</reference>
<organism evidence="1 2">
    <name type="scientific">Phlebia brevispora</name>
    <dbReference type="NCBI Taxonomy" id="194682"/>
    <lineage>
        <taxon>Eukaryota</taxon>
        <taxon>Fungi</taxon>
        <taxon>Dikarya</taxon>
        <taxon>Basidiomycota</taxon>
        <taxon>Agaricomycotina</taxon>
        <taxon>Agaricomycetes</taxon>
        <taxon>Polyporales</taxon>
        <taxon>Meruliaceae</taxon>
        <taxon>Phlebia</taxon>
    </lineage>
</organism>
<gene>
    <name evidence="1" type="ORF">NM688_g5517</name>
</gene>